<keyword evidence="6" id="KW-0547">Nucleotide-binding</keyword>
<feature type="binding site" evidence="15">
    <location>
        <begin position="302"/>
        <end position="304"/>
    </location>
    <ligand>
        <name>ATP</name>
        <dbReference type="ChEBI" id="CHEBI:30616"/>
    </ligand>
</feature>
<reference evidence="18" key="4">
    <citation type="submission" date="2025-09" db="UniProtKB">
        <authorList>
            <consortium name="Ensembl"/>
        </authorList>
    </citation>
    <scope>IDENTIFICATION</scope>
</reference>
<keyword evidence="8" id="KW-0648">Protein biosynthesis</keyword>
<dbReference type="PIRSF" id="PIRSF001529">
    <property type="entry name" value="Ser-tRNA-synth_IIa"/>
    <property type="match status" value="1"/>
</dbReference>
<dbReference type="PANTHER" id="PTHR11778">
    <property type="entry name" value="SERYL-TRNA SYNTHETASE"/>
    <property type="match status" value="1"/>
</dbReference>
<dbReference type="NCBIfam" id="TIGR00414">
    <property type="entry name" value="serS"/>
    <property type="match status" value="1"/>
</dbReference>
<feature type="binding site" evidence="14">
    <location>
        <position position="302"/>
    </location>
    <ligand>
        <name>L-serine</name>
        <dbReference type="ChEBI" id="CHEBI:33384"/>
    </ligand>
</feature>
<feature type="binding site" evidence="14">
    <location>
        <position position="425"/>
    </location>
    <ligand>
        <name>L-serine</name>
        <dbReference type="ChEBI" id="CHEBI:33384"/>
    </ligand>
</feature>
<feature type="site" description="Important for serine binding" evidence="14">
    <location>
        <position position="427"/>
    </location>
</feature>
<dbReference type="InterPro" id="IPR002314">
    <property type="entry name" value="aa-tRNA-synt_IIb"/>
</dbReference>
<dbReference type="InParanoid" id="H2XUE4"/>
<dbReference type="Pfam" id="PF00587">
    <property type="entry name" value="tRNA-synt_2b"/>
    <property type="match status" value="1"/>
</dbReference>
<evidence type="ECO:0000256" key="14">
    <source>
        <dbReference type="PIRSR" id="PIRSR001529-1"/>
    </source>
</evidence>
<dbReference type="GO" id="GO:1904046">
    <property type="term" value="P:negative regulation of vascular endothelial growth factor production"/>
    <property type="evidence" value="ECO:0007669"/>
    <property type="project" value="Ensembl"/>
</dbReference>
<feature type="binding site" evidence="14">
    <location>
        <position position="271"/>
    </location>
    <ligand>
        <name>L-serine</name>
        <dbReference type="ChEBI" id="CHEBI:33384"/>
    </ligand>
</feature>
<evidence type="ECO:0000256" key="8">
    <source>
        <dbReference type="ARBA" id="ARBA00022917"/>
    </source>
</evidence>
<dbReference type="Pfam" id="PF02403">
    <property type="entry name" value="Seryl_tRNA_N"/>
    <property type="match status" value="1"/>
</dbReference>
<proteinExistence type="inferred from homology"/>
<evidence type="ECO:0000256" key="7">
    <source>
        <dbReference type="ARBA" id="ARBA00022840"/>
    </source>
</evidence>
<feature type="compositionally biased region" description="Basic and acidic residues" evidence="16">
    <location>
        <begin position="489"/>
        <end position="510"/>
    </location>
</feature>
<evidence type="ECO:0000256" key="11">
    <source>
        <dbReference type="ARBA" id="ARBA00047929"/>
    </source>
</evidence>
<dbReference type="OMA" id="GYTPCFR"/>
<keyword evidence="4" id="KW-0963">Cytoplasm</keyword>
<dbReference type="GO" id="GO:0005829">
    <property type="term" value="C:cytosol"/>
    <property type="evidence" value="ECO:0000318"/>
    <property type="project" value="GO_Central"/>
</dbReference>
<evidence type="ECO:0000256" key="6">
    <source>
        <dbReference type="ARBA" id="ARBA00022741"/>
    </source>
</evidence>
<evidence type="ECO:0000256" key="9">
    <source>
        <dbReference type="ARBA" id="ARBA00023146"/>
    </source>
</evidence>
<dbReference type="GO" id="GO:0004828">
    <property type="term" value="F:serine-tRNA ligase activity"/>
    <property type="evidence" value="ECO:0000318"/>
    <property type="project" value="GO_Central"/>
</dbReference>
<dbReference type="InterPro" id="IPR015866">
    <property type="entry name" value="Ser-tRNA-synth_1_N"/>
</dbReference>
<dbReference type="FunFam" id="1.10.287.40:FF:000002">
    <property type="entry name" value="Serine--tRNA ligase, cytoplasmic"/>
    <property type="match status" value="1"/>
</dbReference>
<dbReference type="SUPFAM" id="SSF55681">
    <property type="entry name" value="Class II aaRS and biotin synthetases"/>
    <property type="match status" value="1"/>
</dbReference>
<dbReference type="CDD" id="cd00770">
    <property type="entry name" value="SerRS_core"/>
    <property type="match status" value="1"/>
</dbReference>
<dbReference type="GO" id="GO:0002181">
    <property type="term" value="P:cytoplasmic translation"/>
    <property type="evidence" value="ECO:0000318"/>
    <property type="project" value="GO_Central"/>
</dbReference>
<dbReference type="EMBL" id="EAAA01002133">
    <property type="status" value="NOT_ANNOTATED_CDS"/>
    <property type="molecule type" value="Genomic_DNA"/>
</dbReference>
<evidence type="ECO:0000256" key="2">
    <source>
        <dbReference type="ARBA" id="ARBA00010728"/>
    </source>
</evidence>
<dbReference type="SUPFAM" id="SSF46589">
    <property type="entry name" value="tRNA-binding arm"/>
    <property type="match status" value="1"/>
</dbReference>
<feature type="domain" description="Aminoacyl-transfer RNA synthetases class-II family profile" evidence="17">
    <location>
        <begin position="203"/>
        <end position="451"/>
    </location>
</feature>
<evidence type="ECO:0000256" key="13">
    <source>
        <dbReference type="ARBA" id="ARBA00074532"/>
    </source>
</evidence>
<evidence type="ECO:0000313" key="19">
    <source>
        <dbReference type="Proteomes" id="UP000008144"/>
    </source>
</evidence>
<feature type="binding site" evidence="15">
    <location>
        <begin position="318"/>
        <end position="321"/>
    </location>
    <ligand>
        <name>ATP</name>
        <dbReference type="ChEBI" id="CHEBI:30616"/>
    </ligand>
</feature>
<evidence type="ECO:0000256" key="16">
    <source>
        <dbReference type="SAM" id="MobiDB-lite"/>
    </source>
</evidence>
<dbReference type="InterPro" id="IPR033729">
    <property type="entry name" value="SerRS_core"/>
</dbReference>
<dbReference type="FunCoup" id="H2XUE4">
    <property type="interactions" value="560"/>
</dbReference>
<feature type="region of interest" description="Disordered" evidence="16">
    <location>
        <begin position="477"/>
        <end position="510"/>
    </location>
</feature>
<dbReference type="GO" id="GO:0000049">
    <property type="term" value="F:tRNA binding"/>
    <property type="evidence" value="ECO:0000318"/>
    <property type="project" value="GO_Central"/>
</dbReference>
<comment type="subcellular location">
    <subcellularLocation>
        <location evidence="1">Cytoplasm</location>
    </subcellularLocation>
</comment>
<feature type="binding site" evidence="15">
    <location>
        <begin position="389"/>
        <end position="392"/>
    </location>
    <ligand>
        <name>ATP</name>
        <dbReference type="ChEBI" id="CHEBI:30616"/>
    </ligand>
</feature>
<evidence type="ECO:0000256" key="10">
    <source>
        <dbReference type="ARBA" id="ARBA00031113"/>
    </source>
</evidence>
<keyword evidence="7 15" id="KW-0067">ATP-binding</keyword>
<dbReference type="Gene3D" id="3.30.930.10">
    <property type="entry name" value="Bira Bifunctional Protein, Domain 2"/>
    <property type="match status" value="1"/>
</dbReference>
<name>H2XUE4_CIOIN</name>
<comment type="catalytic activity">
    <reaction evidence="11">
        <text>tRNA(Sec) + L-serine + ATP = L-seryl-tRNA(Sec) + AMP + diphosphate + H(+)</text>
        <dbReference type="Rhea" id="RHEA:42580"/>
        <dbReference type="Rhea" id="RHEA-COMP:9742"/>
        <dbReference type="Rhea" id="RHEA-COMP:10128"/>
        <dbReference type="ChEBI" id="CHEBI:15378"/>
        <dbReference type="ChEBI" id="CHEBI:30616"/>
        <dbReference type="ChEBI" id="CHEBI:33019"/>
        <dbReference type="ChEBI" id="CHEBI:33384"/>
        <dbReference type="ChEBI" id="CHEBI:78442"/>
        <dbReference type="ChEBI" id="CHEBI:78533"/>
        <dbReference type="ChEBI" id="CHEBI:456215"/>
        <dbReference type="EC" id="6.1.1.11"/>
    </reaction>
</comment>
<organism evidence="18 19">
    <name type="scientific">Ciona intestinalis</name>
    <name type="common">Transparent sea squirt</name>
    <name type="synonym">Ascidia intestinalis</name>
    <dbReference type="NCBI Taxonomy" id="7719"/>
    <lineage>
        <taxon>Eukaryota</taxon>
        <taxon>Metazoa</taxon>
        <taxon>Chordata</taxon>
        <taxon>Tunicata</taxon>
        <taxon>Ascidiacea</taxon>
        <taxon>Phlebobranchia</taxon>
        <taxon>Cionidae</taxon>
        <taxon>Ciona</taxon>
    </lineage>
</organism>
<dbReference type="InterPro" id="IPR010978">
    <property type="entry name" value="tRNA-bd_arm"/>
</dbReference>
<keyword evidence="9" id="KW-0030">Aminoacyl-tRNA synthetase</keyword>
<dbReference type="InterPro" id="IPR045864">
    <property type="entry name" value="aa-tRNA-synth_II/BPL/LPL"/>
</dbReference>
<dbReference type="PRINTS" id="PR00981">
    <property type="entry name" value="TRNASYNTHSER"/>
</dbReference>
<feature type="binding site" evidence="14">
    <location>
        <position position="325"/>
    </location>
    <ligand>
        <name>L-serine</name>
        <dbReference type="ChEBI" id="CHEBI:33384"/>
    </ligand>
</feature>
<evidence type="ECO:0000256" key="15">
    <source>
        <dbReference type="PIRSR" id="PIRSR001529-2"/>
    </source>
</evidence>
<dbReference type="Proteomes" id="UP000008144">
    <property type="component" value="Chromosome 5"/>
</dbReference>
<dbReference type="InterPro" id="IPR042103">
    <property type="entry name" value="SerRS_1_N_sf"/>
</dbReference>
<keyword evidence="5" id="KW-0436">Ligase</keyword>
<dbReference type="InterPro" id="IPR002317">
    <property type="entry name" value="Ser-tRNA-ligase_type_1"/>
</dbReference>
<dbReference type="Ensembl" id="ENSCINT00000032718.1">
    <property type="protein sequence ID" value="ENSCINP00000033278.1"/>
    <property type="gene ID" value="ENSCING00000009335.3"/>
</dbReference>
<dbReference type="FunFam" id="3.30.930.10:FF:000027">
    <property type="entry name" value="Serine--tRNA ligase, cytoplasmic"/>
    <property type="match status" value="1"/>
</dbReference>
<gene>
    <name evidence="18" type="primary">LOC100183239</name>
</gene>
<dbReference type="EC" id="6.1.1.11" evidence="3"/>
<evidence type="ECO:0000313" key="18">
    <source>
        <dbReference type="Ensembl" id="ENSCINP00000033278.1"/>
    </source>
</evidence>
<dbReference type="AlphaFoldDB" id="H2XUE4"/>
<evidence type="ECO:0000256" key="4">
    <source>
        <dbReference type="ARBA" id="ARBA00022490"/>
    </source>
</evidence>
<evidence type="ECO:0000256" key="12">
    <source>
        <dbReference type="ARBA" id="ARBA00048823"/>
    </source>
</evidence>
<dbReference type="GO" id="GO:0006434">
    <property type="term" value="P:seryl-tRNA aminoacylation"/>
    <property type="evidence" value="ECO:0000318"/>
    <property type="project" value="GO_Central"/>
</dbReference>
<sequence>MVLDLDLFRKDKGGNPEKIRENQSKRYKDVKLVDNLVEADTEWRKCRYSLDNFNKQKNQCSKAIGLKMKKKEPIGEDDTLPEDFPPLEEITNEVLANLTVCQIKKVRLLVEEATTKCDQRRIELEGIRLKNLREIGNHLHSSVPVSNDEDADNRIERTIGDCTTRKKYSHVDLVVMVDGYEGERGAVVAGSRGYFLKGPLVFLEQALINFALQRLANNGYVPLYTPYFMRKEVMQEVAQLSQFDDELYKVVGKSSEKAEDGGTDEKYLIATSEQPIAALHRDEWLEPEKLPIKYAGFSTCFRQEVGSHGRDTRGIFRVHQFEKVEQFVYSSPETSWQHFDEMIATAEGFYKDLGIPYHIVCIVSGALNHAAAKKLDLEAWFPGSGAHRELVSCSNCLDYQARRLKVRFGQTKKMMEKVDYVHMLNATMCATTRVICAILENYQTEEGIVIPEVLKSFMPQQYRDMIKFVRPAPIDEEEAKKKKKKSGKKGADGDITNEMKKMDVKRYTDS</sequence>
<evidence type="ECO:0000256" key="3">
    <source>
        <dbReference type="ARBA" id="ARBA00012840"/>
    </source>
</evidence>
<accession>H2XUE4</accession>
<evidence type="ECO:0000259" key="17">
    <source>
        <dbReference type="PROSITE" id="PS50862"/>
    </source>
</evidence>
<dbReference type="PROSITE" id="PS50862">
    <property type="entry name" value="AA_TRNA_LIGASE_II"/>
    <property type="match status" value="1"/>
</dbReference>
<comment type="catalytic activity">
    <reaction evidence="12">
        <text>tRNA(Ser) + L-serine + ATP = L-seryl-tRNA(Ser) + AMP + diphosphate + H(+)</text>
        <dbReference type="Rhea" id="RHEA:12292"/>
        <dbReference type="Rhea" id="RHEA-COMP:9669"/>
        <dbReference type="Rhea" id="RHEA-COMP:9703"/>
        <dbReference type="ChEBI" id="CHEBI:15378"/>
        <dbReference type="ChEBI" id="CHEBI:30616"/>
        <dbReference type="ChEBI" id="CHEBI:33019"/>
        <dbReference type="ChEBI" id="CHEBI:33384"/>
        <dbReference type="ChEBI" id="CHEBI:78442"/>
        <dbReference type="ChEBI" id="CHEBI:78533"/>
        <dbReference type="ChEBI" id="CHEBI:456215"/>
        <dbReference type="EC" id="6.1.1.11"/>
    </reaction>
</comment>
<dbReference type="GO" id="GO:0005524">
    <property type="term" value="F:ATP binding"/>
    <property type="evidence" value="ECO:0007669"/>
    <property type="project" value="UniProtKB-KW"/>
</dbReference>
<reference evidence="18" key="3">
    <citation type="submission" date="2025-08" db="UniProtKB">
        <authorList>
            <consortium name="Ensembl"/>
        </authorList>
    </citation>
    <scope>IDENTIFICATION</scope>
</reference>
<dbReference type="InterPro" id="IPR006195">
    <property type="entry name" value="aa-tRNA-synth_II"/>
</dbReference>
<dbReference type="Gene3D" id="1.10.287.40">
    <property type="entry name" value="Serine-tRNA synthetase, tRNA binding domain"/>
    <property type="match status" value="1"/>
</dbReference>
<dbReference type="GO" id="GO:0005634">
    <property type="term" value="C:nucleus"/>
    <property type="evidence" value="ECO:0007669"/>
    <property type="project" value="Ensembl"/>
</dbReference>
<evidence type="ECO:0000256" key="5">
    <source>
        <dbReference type="ARBA" id="ARBA00022598"/>
    </source>
</evidence>
<keyword evidence="19" id="KW-1185">Reference proteome</keyword>
<comment type="similarity">
    <text evidence="2">Belongs to the class-II aminoacyl-tRNA synthetase family. Type-1 seryl-tRNA synthetase subfamily.</text>
</comment>
<reference evidence="19" key="1">
    <citation type="journal article" date="2002" name="Science">
        <title>The draft genome of Ciona intestinalis: insights into chordate and vertebrate origins.</title>
        <authorList>
            <person name="Dehal P."/>
            <person name="Satou Y."/>
            <person name="Campbell R.K."/>
            <person name="Chapman J."/>
            <person name="Degnan B."/>
            <person name="De Tomaso A."/>
            <person name="Davidson B."/>
            <person name="Di Gregorio A."/>
            <person name="Gelpke M."/>
            <person name="Goodstein D.M."/>
            <person name="Harafuji N."/>
            <person name="Hastings K.E."/>
            <person name="Ho I."/>
            <person name="Hotta K."/>
            <person name="Huang W."/>
            <person name="Kawashima T."/>
            <person name="Lemaire P."/>
            <person name="Martinez D."/>
            <person name="Meinertzhagen I.A."/>
            <person name="Necula S."/>
            <person name="Nonaka M."/>
            <person name="Putnam N."/>
            <person name="Rash S."/>
            <person name="Saiga H."/>
            <person name="Satake M."/>
            <person name="Terry A."/>
            <person name="Yamada L."/>
            <person name="Wang H.G."/>
            <person name="Awazu S."/>
            <person name="Azumi K."/>
            <person name="Boore J."/>
            <person name="Branno M."/>
            <person name="Chin-Bow S."/>
            <person name="DeSantis R."/>
            <person name="Doyle S."/>
            <person name="Francino P."/>
            <person name="Keys D.N."/>
            <person name="Haga S."/>
            <person name="Hayashi H."/>
            <person name="Hino K."/>
            <person name="Imai K.S."/>
            <person name="Inaba K."/>
            <person name="Kano S."/>
            <person name="Kobayashi K."/>
            <person name="Kobayashi M."/>
            <person name="Lee B.I."/>
            <person name="Makabe K.W."/>
            <person name="Manohar C."/>
            <person name="Matassi G."/>
            <person name="Medina M."/>
            <person name="Mochizuki Y."/>
            <person name="Mount S."/>
            <person name="Morishita T."/>
            <person name="Miura S."/>
            <person name="Nakayama A."/>
            <person name="Nishizaka S."/>
            <person name="Nomoto H."/>
            <person name="Ohta F."/>
            <person name="Oishi K."/>
            <person name="Rigoutsos I."/>
            <person name="Sano M."/>
            <person name="Sasaki A."/>
            <person name="Sasakura Y."/>
            <person name="Shoguchi E."/>
            <person name="Shin-i T."/>
            <person name="Spagnuolo A."/>
            <person name="Stainier D."/>
            <person name="Suzuki M.M."/>
            <person name="Tassy O."/>
            <person name="Takatori N."/>
            <person name="Tokuoka M."/>
            <person name="Yagi K."/>
            <person name="Yoshizaki F."/>
            <person name="Wada S."/>
            <person name="Zhang C."/>
            <person name="Hyatt P.D."/>
            <person name="Larimer F."/>
            <person name="Detter C."/>
            <person name="Doggett N."/>
            <person name="Glavina T."/>
            <person name="Hawkins T."/>
            <person name="Richardson P."/>
            <person name="Lucas S."/>
            <person name="Kohara Y."/>
            <person name="Levine M."/>
            <person name="Satoh N."/>
            <person name="Rokhsar D.S."/>
        </authorList>
    </citation>
    <scope>NUCLEOTIDE SEQUENCE [LARGE SCALE GENOMIC DNA]</scope>
</reference>
<reference evidence="18" key="2">
    <citation type="journal article" date="2008" name="Genome Biol.">
        <title>Improved genome assembly and evidence-based global gene model set for the chordate Ciona intestinalis: new insight into intron and operon populations.</title>
        <authorList>
            <person name="Satou Y."/>
            <person name="Mineta K."/>
            <person name="Ogasawara M."/>
            <person name="Sasakura Y."/>
            <person name="Shoguchi E."/>
            <person name="Ueno K."/>
            <person name="Yamada L."/>
            <person name="Matsumoto J."/>
            <person name="Wasserscheid J."/>
            <person name="Dewar K."/>
            <person name="Wiley G.B."/>
            <person name="Macmil S.L."/>
            <person name="Roe B.A."/>
            <person name="Zeller R.W."/>
            <person name="Hastings K.E."/>
            <person name="Lemaire P."/>
            <person name="Lindquist E."/>
            <person name="Endo T."/>
            <person name="Hotta K."/>
            <person name="Inaba K."/>
        </authorList>
    </citation>
    <scope>NUCLEOTIDE SEQUENCE [LARGE SCALE GENOMIC DNA]</scope>
    <source>
        <strain evidence="18">wild type</strain>
    </source>
</reference>
<dbReference type="GeneTree" id="ENSGT00940000153792"/>
<evidence type="ECO:0000256" key="1">
    <source>
        <dbReference type="ARBA" id="ARBA00004496"/>
    </source>
</evidence>
<protein>
    <recommendedName>
        <fullName evidence="13">Serine--tRNA ligase, cytoplasmic</fullName>
        <ecNumber evidence="3">6.1.1.11</ecNumber>
    </recommendedName>
    <alternativeName>
        <fullName evidence="10">Seryl-tRNA synthetase</fullName>
    </alternativeName>
</protein>
<dbReference type="STRING" id="7719.ENSCINP00000033278"/>